<evidence type="ECO:0000313" key="3">
    <source>
        <dbReference type="Proteomes" id="UP000316500"/>
    </source>
</evidence>
<protein>
    <submittedName>
        <fullName evidence="2">Uncharacterized protein</fullName>
    </submittedName>
</protein>
<evidence type="ECO:0000313" key="2">
    <source>
        <dbReference type="EMBL" id="TVU66744.1"/>
    </source>
</evidence>
<name>A0A558HCD2_PAENT</name>
<dbReference type="RefSeq" id="WP_144647791.1">
    <property type="nucleotide sequence ID" value="NZ_VNFK01000001.1"/>
</dbReference>
<feature type="region of interest" description="Disordered" evidence="1">
    <location>
        <begin position="174"/>
        <end position="207"/>
    </location>
</feature>
<evidence type="ECO:0000256" key="1">
    <source>
        <dbReference type="SAM" id="MobiDB-lite"/>
    </source>
</evidence>
<dbReference type="EMBL" id="VNFK01000001">
    <property type="protein sequence ID" value="TVU66744.1"/>
    <property type="molecule type" value="Genomic_DNA"/>
</dbReference>
<sequence length="207" mass="23141">MTRIPVMPPSFASLTYGQAPAQPIDDERLRMDFWADLGELIGAVAACVTLIFVVRATRHSGQAVQDAQRMLQLEGDRDERAVALEERRQASQLAFWPVRGEVDGTFQWGIELLNSSDAPVFSVELRRPEGKSGNGTLIPEIRAAAKILPPGRYFFSERKHWPVHVEPQRVLEPIPGNTDYMPSVRFNDSDGREWSRGSSGRLEQLAG</sequence>
<accession>A0A558HCD2</accession>
<comment type="caution">
    <text evidence="2">The sequence shown here is derived from an EMBL/GenBank/DDBJ whole genome shotgun (WGS) entry which is preliminary data.</text>
</comment>
<dbReference type="OrthoDB" id="4966302at2"/>
<dbReference type="Proteomes" id="UP000316500">
    <property type="component" value="Unassembled WGS sequence"/>
</dbReference>
<dbReference type="AlphaFoldDB" id="A0A558HCD2"/>
<gene>
    <name evidence="2" type="ORF">FQP90_00960</name>
</gene>
<organism evidence="2 3">
    <name type="scientific">Paenarthrobacter nitroguajacolicus</name>
    <name type="common">Arthrobacter nitroguajacolicus</name>
    <dbReference type="NCBI Taxonomy" id="211146"/>
    <lineage>
        <taxon>Bacteria</taxon>
        <taxon>Bacillati</taxon>
        <taxon>Actinomycetota</taxon>
        <taxon>Actinomycetes</taxon>
        <taxon>Micrococcales</taxon>
        <taxon>Micrococcaceae</taxon>
        <taxon>Paenarthrobacter</taxon>
    </lineage>
</organism>
<proteinExistence type="predicted"/>
<reference evidence="2 3" key="1">
    <citation type="submission" date="2019-07" db="EMBL/GenBank/DDBJ databases">
        <title>Diversity of Bacteria from Kongsfjorden, Arctic.</title>
        <authorList>
            <person name="Yu Y."/>
        </authorList>
    </citation>
    <scope>NUCLEOTIDE SEQUENCE [LARGE SCALE GENOMIC DNA]</scope>
    <source>
        <strain evidence="2 3">SM1928</strain>
    </source>
</reference>